<name>A0A561SY74_9PSEU</name>
<dbReference type="EMBL" id="VIWU01000001">
    <property type="protein sequence ID" value="TWF79825.1"/>
    <property type="molecule type" value="Genomic_DNA"/>
</dbReference>
<sequence length="203" mass="20589">MTRVPGELEADVPCPPSLLEPSPTTDTPTLTIDVAVVGAGPAGAATAWHLARRGLRVVLLERRTAGAVWRSAGPAAWTEAGLPTALAAEAMRLWRQVEQETGAALLHVSGEVRQVRADQATAALTAAATAWGAHLRHCDEVVAIDGSVGGRLVRTRTATLAAARVVLAGAGPAALVTDAAAPVVTVAARGCFAVPALTAAVAH</sequence>
<proteinExistence type="predicted"/>
<feature type="domain" description="FAD dependent oxidoreductase" evidence="2">
    <location>
        <begin position="33"/>
        <end position="105"/>
    </location>
</feature>
<dbReference type="PANTHER" id="PTHR13847">
    <property type="entry name" value="SARCOSINE DEHYDROGENASE-RELATED"/>
    <property type="match status" value="1"/>
</dbReference>
<dbReference type="Proteomes" id="UP000321261">
    <property type="component" value="Unassembled WGS sequence"/>
</dbReference>
<keyword evidence="4" id="KW-1185">Reference proteome</keyword>
<dbReference type="InterPro" id="IPR036188">
    <property type="entry name" value="FAD/NAD-bd_sf"/>
</dbReference>
<dbReference type="Gene3D" id="3.50.50.60">
    <property type="entry name" value="FAD/NAD(P)-binding domain"/>
    <property type="match status" value="1"/>
</dbReference>
<organism evidence="3 4">
    <name type="scientific">Pseudonocardia hierapolitana</name>
    <dbReference type="NCBI Taxonomy" id="1128676"/>
    <lineage>
        <taxon>Bacteria</taxon>
        <taxon>Bacillati</taxon>
        <taxon>Actinomycetota</taxon>
        <taxon>Actinomycetes</taxon>
        <taxon>Pseudonocardiales</taxon>
        <taxon>Pseudonocardiaceae</taxon>
        <taxon>Pseudonocardia</taxon>
    </lineage>
</organism>
<dbReference type="RefSeq" id="WP_147258611.1">
    <property type="nucleotide sequence ID" value="NZ_VIWU01000001.1"/>
</dbReference>
<dbReference type="PRINTS" id="PR00419">
    <property type="entry name" value="ADXRDTASE"/>
</dbReference>
<gene>
    <name evidence="3" type="ORF">FHX44_115761</name>
</gene>
<protein>
    <submittedName>
        <fullName evidence="3">FAD dependent oxidoreductase</fullName>
    </submittedName>
</protein>
<comment type="caution">
    <text evidence="3">The sequence shown here is derived from an EMBL/GenBank/DDBJ whole genome shotgun (WGS) entry which is preliminary data.</text>
</comment>
<evidence type="ECO:0000259" key="2">
    <source>
        <dbReference type="Pfam" id="PF01266"/>
    </source>
</evidence>
<accession>A0A561SY74</accession>
<dbReference type="OrthoDB" id="9806452at2"/>
<feature type="region of interest" description="Disordered" evidence="1">
    <location>
        <begin position="1"/>
        <end position="26"/>
    </location>
</feature>
<dbReference type="GO" id="GO:0005737">
    <property type="term" value="C:cytoplasm"/>
    <property type="evidence" value="ECO:0007669"/>
    <property type="project" value="TreeGrafter"/>
</dbReference>
<dbReference type="InterPro" id="IPR006076">
    <property type="entry name" value="FAD-dep_OxRdtase"/>
</dbReference>
<evidence type="ECO:0000256" key="1">
    <source>
        <dbReference type="SAM" id="MobiDB-lite"/>
    </source>
</evidence>
<evidence type="ECO:0000313" key="4">
    <source>
        <dbReference type="Proteomes" id="UP000321261"/>
    </source>
</evidence>
<reference evidence="3 4" key="1">
    <citation type="submission" date="2019-06" db="EMBL/GenBank/DDBJ databases">
        <title>Sequencing the genomes of 1000 actinobacteria strains.</title>
        <authorList>
            <person name="Klenk H.-P."/>
        </authorList>
    </citation>
    <scope>NUCLEOTIDE SEQUENCE [LARGE SCALE GENOMIC DNA]</scope>
    <source>
        <strain evidence="3 4">DSM 45671</strain>
    </source>
</reference>
<evidence type="ECO:0000313" key="3">
    <source>
        <dbReference type="EMBL" id="TWF79825.1"/>
    </source>
</evidence>
<dbReference type="SUPFAM" id="SSF51905">
    <property type="entry name" value="FAD/NAD(P)-binding domain"/>
    <property type="match status" value="1"/>
</dbReference>
<dbReference type="AlphaFoldDB" id="A0A561SY74"/>
<dbReference type="Pfam" id="PF01266">
    <property type="entry name" value="DAO"/>
    <property type="match status" value="1"/>
</dbReference>